<protein>
    <submittedName>
        <fullName evidence="1">11911_t:CDS:1</fullName>
    </submittedName>
</protein>
<proteinExistence type="predicted"/>
<keyword evidence="2" id="KW-1185">Reference proteome</keyword>
<feature type="non-terminal residue" evidence="1">
    <location>
        <position position="1"/>
    </location>
</feature>
<sequence>QNNKLCEGKSVLHHLTWQNSTEFIYFIGCANWKFNKKYHQFMRVSFDINIKILSDLFNGIYEAESNQCQPTNTCYTVFSNSSKKKYCGK</sequence>
<accession>A0ACA9KBM2</accession>
<evidence type="ECO:0000313" key="2">
    <source>
        <dbReference type="Proteomes" id="UP000789702"/>
    </source>
</evidence>
<evidence type="ECO:0000313" key="1">
    <source>
        <dbReference type="EMBL" id="CAG8463922.1"/>
    </source>
</evidence>
<comment type="caution">
    <text evidence="1">The sequence shown here is derived from an EMBL/GenBank/DDBJ whole genome shotgun (WGS) entry which is preliminary data.</text>
</comment>
<gene>
    <name evidence="1" type="ORF">DHETER_LOCUS1408</name>
</gene>
<name>A0ACA9KBM2_9GLOM</name>
<dbReference type="Proteomes" id="UP000789702">
    <property type="component" value="Unassembled WGS sequence"/>
</dbReference>
<reference evidence="1" key="1">
    <citation type="submission" date="2021-06" db="EMBL/GenBank/DDBJ databases">
        <authorList>
            <person name="Kallberg Y."/>
            <person name="Tangrot J."/>
            <person name="Rosling A."/>
        </authorList>
    </citation>
    <scope>NUCLEOTIDE SEQUENCE</scope>
    <source>
        <strain evidence="1">IL203A</strain>
    </source>
</reference>
<organism evidence="1 2">
    <name type="scientific">Dentiscutata heterogama</name>
    <dbReference type="NCBI Taxonomy" id="1316150"/>
    <lineage>
        <taxon>Eukaryota</taxon>
        <taxon>Fungi</taxon>
        <taxon>Fungi incertae sedis</taxon>
        <taxon>Mucoromycota</taxon>
        <taxon>Glomeromycotina</taxon>
        <taxon>Glomeromycetes</taxon>
        <taxon>Diversisporales</taxon>
        <taxon>Gigasporaceae</taxon>
        <taxon>Dentiscutata</taxon>
    </lineage>
</organism>
<dbReference type="EMBL" id="CAJVPU010000842">
    <property type="protein sequence ID" value="CAG8463922.1"/>
    <property type="molecule type" value="Genomic_DNA"/>
</dbReference>